<dbReference type="AlphaFoldDB" id="A0AAV5A3P6"/>
<comment type="caution">
    <text evidence="3">The sequence shown here is derived from an EMBL/GenBank/DDBJ whole genome shotgun (WGS) entry which is preliminary data.</text>
</comment>
<feature type="transmembrane region" description="Helical" evidence="1">
    <location>
        <begin position="158"/>
        <end position="180"/>
    </location>
</feature>
<keyword evidence="2" id="KW-0732">Signal</keyword>
<feature type="chain" id="PRO_5043394344" evidence="2">
    <location>
        <begin position="22"/>
        <end position="227"/>
    </location>
</feature>
<organism evidence="3 4">
    <name type="scientific">Clathrus columnatus</name>
    <dbReference type="NCBI Taxonomy" id="1419009"/>
    <lineage>
        <taxon>Eukaryota</taxon>
        <taxon>Fungi</taxon>
        <taxon>Dikarya</taxon>
        <taxon>Basidiomycota</taxon>
        <taxon>Agaricomycotina</taxon>
        <taxon>Agaricomycetes</taxon>
        <taxon>Phallomycetidae</taxon>
        <taxon>Phallales</taxon>
        <taxon>Clathraceae</taxon>
        <taxon>Clathrus</taxon>
    </lineage>
</organism>
<reference evidence="3" key="1">
    <citation type="submission" date="2021-10" db="EMBL/GenBank/DDBJ databases">
        <title>De novo Genome Assembly of Clathrus columnatus (Basidiomycota, Fungi) Using Illumina and Nanopore Sequence Data.</title>
        <authorList>
            <person name="Ogiso-Tanaka E."/>
            <person name="Itagaki H."/>
            <person name="Hosoya T."/>
            <person name="Hosaka K."/>
        </authorList>
    </citation>
    <scope>NUCLEOTIDE SEQUENCE</scope>
    <source>
        <strain evidence="3">MO-923</strain>
    </source>
</reference>
<evidence type="ECO:0000313" key="3">
    <source>
        <dbReference type="EMBL" id="GJJ06520.1"/>
    </source>
</evidence>
<feature type="signal peptide" evidence="2">
    <location>
        <begin position="1"/>
        <end position="21"/>
    </location>
</feature>
<evidence type="ECO:0000256" key="2">
    <source>
        <dbReference type="SAM" id="SignalP"/>
    </source>
</evidence>
<keyword evidence="4" id="KW-1185">Reference proteome</keyword>
<sequence length="227" mass="25311">MKLSFISLILSAGLAISQVSASPLRVVVVTHTEATVPAHIHMGQGNVASHKMQSIPVYNSLATATADMNRRPQRKGCLRHKAMQATNWLRVSFGLPPLDELEEKKNFVALPIGMVDGKIPHHGHHHHGGKFHIKHKSQSFIDRLTRALIMLGPWEGRAVAFVLGCGLGVLVRMLWVLTVVTVRTIRGRSEEDDVIDVVIFEEQEHLLPPPEYEQSEVPRDVKEKVEN</sequence>
<accession>A0AAV5A3P6</accession>
<keyword evidence="1" id="KW-0812">Transmembrane</keyword>
<dbReference type="EMBL" id="BPWL01000001">
    <property type="protein sequence ID" value="GJJ06520.1"/>
    <property type="molecule type" value="Genomic_DNA"/>
</dbReference>
<proteinExistence type="predicted"/>
<dbReference type="Proteomes" id="UP001050691">
    <property type="component" value="Unassembled WGS sequence"/>
</dbReference>
<protein>
    <submittedName>
        <fullName evidence="3">Uncharacterized protein</fullName>
    </submittedName>
</protein>
<name>A0AAV5A3P6_9AGAM</name>
<gene>
    <name evidence="3" type="ORF">Clacol_000712</name>
</gene>
<evidence type="ECO:0000313" key="4">
    <source>
        <dbReference type="Proteomes" id="UP001050691"/>
    </source>
</evidence>
<keyword evidence="1" id="KW-1133">Transmembrane helix</keyword>
<evidence type="ECO:0000256" key="1">
    <source>
        <dbReference type="SAM" id="Phobius"/>
    </source>
</evidence>
<keyword evidence="1" id="KW-0472">Membrane</keyword>